<feature type="domain" description="HAMP" evidence="10">
    <location>
        <begin position="185"/>
        <end position="237"/>
    </location>
</feature>
<proteinExistence type="predicted"/>
<dbReference type="SMART" id="SM00388">
    <property type="entry name" value="HisKA"/>
    <property type="match status" value="1"/>
</dbReference>
<accession>A0ABS6U475</accession>
<dbReference type="InterPro" id="IPR005467">
    <property type="entry name" value="His_kinase_dom"/>
</dbReference>
<gene>
    <name evidence="11" type="ORF">I4I82_05055</name>
</gene>
<dbReference type="Proteomes" id="UP000694300">
    <property type="component" value="Unassembled WGS sequence"/>
</dbReference>
<evidence type="ECO:0000256" key="4">
    <source>
        <dbReference type="ARBA" id="ARBA00022679"/>
    </source>
</evidence>
<dbReference type="CDD" id="cd06225">
    <property type="entry name" value="HAMP"/>
    <property type="match status" value="1"/>
</dbReference>
<dbReference type="Pfam" id="PF02518">
    <property type="entry name" value="HATPase_c"/>
    <property type="match status" value="1"/>
</dbReference>
<dbReference type="Pfam" id="PF00672">
    <property type="entry name" value="HAMP"/>
    <property type="match status" value="1"/>
</dbReference>
<dbReference type="EC" id="2.7.13.3" evidence="2"/>
<organism evidence="11 12">
    <name type="scientific">Pseudonocardia oceani</name>
    <dbReference type="NCBI Taxonomy" id="2792013"/>
    <lineage>
        <taxon>Bacteria</taxon>
        <taxon>Bacillati</taxon>
        <taxon>Actinomycetota</taxon>
        <taxon>Actinomycetes</taxon>
        <taxon>Pseudonocardiales</taxon>
        <taxon>Pseudonocardiaceae</taxon>
        <taxon>Pseudonocardia</taxon>
    </lineage>
</organism>
<evidence type="ECO:0000313" key="11">
    <source>
        <dbReference type="EMBL" id="MBW0127047.1"/>
    </source>
</evidence>
<evidence type="ECO:0000256" key="5">
    <source>
        <dbReference type="ARBA" id="ARBA00022692"/>
    </source>
</evidence>
<reference evidence="11 12" key="1">
    <citation type="submission" date="2020-11" db="EMBL/GenBank/DDBJ databases">
        <title>Pseudonocardia abyssalis sp. nov. and Pseudonocardia oceani sp. nov., description and phylogenomic analysis of two novel actinomycetes isolated from the deep Southern Ocean.</title>
        <authorList>
            <person name="Parra J."/>
        </authorList>
    </citation>
    <scope>NUCLEOTIDE SEQUENCE [LARGE SCALE GENOMIC DNA]</scope>
    <source>
        <strain evidence="12">KRD185</strain>
    </source>
</reference>
<evidence type="ECO:0000256" key="3">
    <source>
        <dbReference type="ARBA" id="ARBA00022553"/>
    </source>
</evidence>
<dbReference type="PROSITE" id="PS50109">
    <property type="entry name" value="HIS_KIN"/>
    <property type="match status" value="1"/>
</dbReference>
<dbReference type="PROSITE" id="PS50885">
    <property type="entry name" value="HAMP"/>
    <property type="match status" value="1"/>
</dbReference>
<dbReference type="InterPro" id="IPR003660">
    <property type="entry name" value="HAMP_dom"/>
</dbReference>
<evidence type="ECO:0000313" key="12">
    <source>
        <dbReference type="Proteomes" id="UP000694300"/>
    </source>
</evidence>
<evidence type="ECO:0000259" key="9">
    <source>
        <dbReference type="PROSITE" id="PS50109"/>
    </source>
</evidence>
<keyword evidence="6 11" id="KW-0418">Kinase</keyword>
<keyword evidence="8" id="KW-0902">Two-component regulatory system</keyword>
<dbReference type="PANTHER" id="PTHR45436:SF5">
    <property type="entry name" value="SENSOR HISTIDINE KINASE TRCS"/>
    <property type="match status" value="1"/>
</dbReference>
<dbReference type="InterPro" id="IPR003661">
    <property type="entry name" value="HisK_dim/P_dom"/>
</dbReference>
<dbReference type="InterPro" id="IPR050428">
    <property type="entry name" value="TCS_sensor_his_kinase"/>
</dbReference>
<evidence type="ECO:0000256" key="7">
    <source>
        <dbReference type="ARBA" id="ARBA00022989"/>
    </source>
</evidence>
<dbReference type="InterPro" id="IPR003594">
    <property type="entry name" value="HATPase_dom"/>
</dbReference>
<keyword evidence="12" id="KW-1185">Reference proteome</keyword>
<evidence type="ECO:0000256" key="2">
    <source>
        <dbReference type="ARBA" id="ARBA00012438"/>
    </source>
</evidence>
<comment type="catalytic activity">
    <reaction evidence="1">
        <text>ATP + protein L-histidine = ADP + protein N-phospho-L-histidine.</text>
        <dbReference type="EC" id="2.7.13.3"/>
    </reaction>
</comment>
<dbReference type="Pfam" id="PF00512">
    <property type="entry name" value="HisKA"/>
    <property type="match status" value="1"/>
</dbReference>
<dbReference type="SMART" id="SM00387">
    <property type="entry name" value="HATPase_c"/>
    <property type="match status" value="1"/>
</dbReference>
<comment type="caution">
    <text evidence="11">The sequence shown here is derived from an EMBL/GenBank/DDBJ whole genome shotgun (WGS) entry which is preliminary data.</text>
</comment>
<evidence type="ECO:0000256" key="6">
    <source>
        <dbReference type="ARBA" id="ARBA00022777"/>
    </source>
</evidence>
<evidence type="ECO:0000256" key="8">
    <source>
        <dbReference type="ARBA" id="ARBA00023012"/>
    </source>
</evidence>
<feature type="domain" description="Histidine kinase" evidence="9">
    <location>
        <begin position="245"/>
        <end position="456"/>
    </location>
</feature>
<dbReference type="CDD" id="cd00075">
    <property type="entry name" value="HATPase"/>
    <property type="match status" value="1"/>
</dbReference>
<keyword evidence="5" id="KW-0812">Transmembrane</keyword>
<keyword evidence="3" id="KW-0597">Phosphoprotein</keyword>
<dbReference type="CDD" id="cd00082">
    <property type="entry name" value="HisKA"/>
    <property type="match status" value="1"/>
</dbReference>
<name>A0ABS6U475_9PSEU</name>
<evidence type="ECO:0000256" key="1">
    <source>
        <dbReference type="ARBA" id="ARBA00000085"/>
    </source>
</evidence>
<dbReference type="EMBL" id="JADQDF010000001">
    <property type="protein sequence ID" value="MBW0127047.1"/>
    <property type="molecule type" value="Genomic_DNA"/>
</dbReference>
<dbReference type="GO" id="GO:0016301">
    <property type="term" value="F:kinase activity"/>
    <property type="evidence" value="ECO:0007669"/>
    <property type="project" value="UniProtKB-KW"/>
</dbReference>
<sequence>MAWLVLLLLVALVTVVIVTRNLLLAEAQSDATDALNQEAAEFRQFATAGVDQETGARYENGTDLLERHISRQFLDDDEIVLGVTADGTIVPQRGREAIALAERDNRWQQILESAATTDILQTRDGRLRWVKVPVVDELGGPDGTFIVAYAIDREAREIDDTIRTLVLVSGIGLFVAAVASWVVSGQILEPVNLVRRAAAQISHDDLTERIAVEGHDDIAALSDQFNGMLDRLEHAFRAQRQFLDDASHELRTPITIIRGNLEFVDDDDPQERAEVVRLCTDELDRMSRIVEDLLLLAKAERPDFVIADEVGLVDLTSDIHAKLSVLGDRRWELESIAEGEGLVDAQRVTQGVIQLAHNAVVHTRPGDVIRFGSAVTASEVSFWIDDTGPGVRPEDAEAIFQRFSRGSTGGARANHTGAGLGLTIVTAIAQAHGGHVELRTVHGHGARFSLHLPQPVGYHERIDDREDSTA</sequence>
<dbReference type="SMART" id="SM00304">
    <property type="entry name" value="HAMP"/>
    <property type="match status" value="1"/>
</dbReference>
<dbReference type="PANTHER" id="PTHR45436">
    <property type="entry name" value="SENSOR HISTIDINE KINASE YKOH"/>
    <property type="match status" value="1"/>
</dbReference>
<evidence type="ECO:0000259" key="10">
    <source>
        <dbReference type="PROSITE" id="PS50885"/>
    </source>
</evidence>
<keyword evidence="7" id="KW-1133">Transmembrane helix</keyword>
<protein>
    <recommendedName>
        <fullName evidence="2">histidine kinase</fullName>
        <ecNumber evidence="2">2.7.13.3</ecNumber>
    </recommendedName>
</protein>
<keyword evidence="4" id="KW-0808">Transferase</keyword>
<keyword evidence="7" id="KW-0472">Membrane</keyword>